<accession>A0A927IT91</accession>
<evidence type="ECO:0000259" key="1">
    <source>
        <dbReference type="Pfam" id="PF01272"/>
    </source>
</evidence>
<dbReference type="Gene3D" id="3.10.50.30">
    <property type="entry name" value="Transcription elongation factor, GreA/GreB, C-terminal domain"/>
    <property type="match status" value="1"/>
</dbReference>
<sequence length="135" mass="14385">MTIVSRDLTPRIALGKTDHQMLTALAQAGLDRTPELAETLLGELERARVVADGTLPPDVTRMGSRVTYTTASGAEQTVTLVYPAQADIDQGKVSVMTPIGTALIGLKAGQSITWRDRSGRRQQLTVLEVAAAENA</sequence>
<proteinExistence type="predicted"/>
<dbReference type="Proteomes" id="UP000654108">
    <property type="component" value="Unassembled WGS sequence"/>
</dbReference>
<feature type="domain" description="Transcription elongation factor GreA/GreB C-terminal" evidence="1">
    <location>
        <begin position="57"/>
        <end position="130"/>
    </location>
</feature>
<protein>
    <submittedName>
        <fullName evidence="3">Nucleoside diphosphate kinase regulator</fullName>
    </submittedName>
</protein>
<dbReference type="EMBL" id="JACYFU010000002">
    <property type="protein sequence ID" value="MBD8065461.1"/>
    <property type="molecule type" value="Genomic_DNA"/>
</dbReference>
<organism evidence="3 4">
    <name type="scientific">Devosia oryzisoli</name>
    <dbReference type="NCBI Taxonomy" id="2774138"/>
    <lineage>
        <taxon>Bacteria</taxon>
        <taxon>Pseudomonadati</taxon>
        <taxon>Pseudomonadota</taxon>
        <taxon>Alphaproteobacteria</taxon>
        <taxon>Hyphomicrobiales</taxon>
        <taxon>Devosiaceae</taxon>
        <taxon>Devosia</taxon>
    </lineage>
</organism>
<dbReference type="PANTHER" id="PTHR30437">
    <property type="entry name" value="TRANSCRIPTION ELONGATION FACTOR GREA"/>
    <property type="match status" value="1"/>
</dbReference>
<evidence type="ECO:0000313" key="3">
    <source>
        <dbReference type="EMBL" id="MBD8065461.1"/>
    </source>
</evidence>
<dbReference type="NCBIfam" id="NF004396">
    <property type="entry name" value="PRK05753.1"/>
    <property type="match status" value="1"/>
</dbReference>
<dbReference type="RefSeq" id="WP_191774387.1">
    <property type="nucleotide sequence ID" value="NZ_JACYFU010000002.1"/>
</dbReference>
<keyword evidence="3" id="KW-0418">Kinase</keyword>
<dbReference type="InterPro" id="IPR036953">
    <property type="entry name" value="GreA/GreB_C_sf"/>
</dbReference>
<dbReference type="AlphaFoldDB" id="A0A927IT91"/>
<feature type="domain" description="Regulator of nucleoside diphosphate kinase N-terminal" evidence="2">
    <location>
        <begin position="10"/>
        <end position="50"/>
    </location>
</feature>
<evidence type="ECO:0000259" key="2">
    <source>
        <dbReference type="Pfam" id="PF14760"/>
    </source>
</evidence>
<reference evidence="3" key="1">
    <citation type="submission" date="2020-09" db="EMBL/GenBank/DDBJ databases">
        <title>Genome seq and assembly of Devosia sp.</title>
        <authorList>
            <person name="Chhetri G."/>
        </authorList>
    </citation>
    <scope>NUCLEOTIDE SEQUENCE</scope>
    <source>
        <strain evidence="3">PTR5</strain>
    </source>
</reference>
<gene>
    <name evidence="3" type="primary">rnk</name>
    <name evidence="3" type="ORF">IC608_08240</name>
</gene>
<dbReference type="GO" id="GO:0070063">
    <property type="term" value="F:RNA polymerase binding"/>
    <property type="evidence" value="ECO:0007669"/>
    <property type="project" value="InterPro"/>
</dbReference>
<dbReference type="Pfam" id="PF14760">
    <property type="entry name" value="Rnk_N"/>
    <property type="match status" value="1"/>
</dbReference>
<dbReference type="InterPro" id="IPR023459">
    <property type="entry name" value="Tscrpt_elong_fac_GreA/B_fam"/>
</dbReference>
<keyword evidence="4" id="KW-1185">Reference proteome</keyword>
<evidence type="ECO:0000313" key="4">
    <source>
        <dbReference type="Proteomes" id="UP000654108"/>
    </source>
</evidence>
<dbReference type="InterPro" id="IPR001437">
    <property type="entry name" value="Tscrpt_elong_fac_GreA/B_C"/>
</dbReference>
<dbReference type="GO" id="GO:0003677">
    <property type="term" value="F:DNA binding"/>
    <property type="evidence" value="ECO:0007669"/>
    <property type="project" value="InterPro"/>
</dbReference>
<comment type="caution">
    <text evidence="3">The sequence shown here is derived from an EMBL/GenBank/DDBJ whole genome shotgun (WGS) entry which is preliminary data.</text>
</comment>
<dbReference type="Pfam" id="PF01272">
    <property type="entry name" value="GreA_GreB"/>
    <property type="match status" value="1"/>
</dbReference>
<dbReference type="GO" id="GO:0032784">
    <property type="term" value="P:regulation of DNA-templated transcription elongation"/>
    <property type="evidence" value="ECO:0007669"/>
    <property type="project" value="InterPro"/>
</dbReference>
<dbReference type="SUPFAM" id="SSF54534">
    <property type="entry name" value="FKBP-like"/>
    <property type="match status" value="1"/>
</dbReference>
<dbReference type="GO" id="GO:0006354">
    <property type="term" value="P:DNA-templated transcription elongation"/>
    <property type="evidence" value="ECO:0007669"/>
    <property type="project" value="TreeGrafter"/>
</dbReference>
<keyword evidence="3" id="KW-0808">Transferase</keyword>
<dbReference type="PANTHER" id="PTHR30437:SF5">
    <property type="entry name" value="REGULATOR OF NUCLEOSIDE DIPHOSPHATE KINASE"/>
    <property type="match status" value="1"/>
</dbReference>
<dbReference type="InterPro" id="IPR029462">
    <property type="entry name" value="Rnk_N"/>
</dbReference>
<dbReference type="GO" id="GO:0016301">
    <property type="term" value="F:kinase activity"/>
    <property type="evidence" value="ECO:0007669"/>
    <property type="project" value="UniProtKB-KW"/>
</dbReference>
<name>A0A927IT91_9HYPH</name>